<evidence type="ECO:0000256" key="2">
    <source>
        <dbReference type="ARBA" id="ARBA00022514"/>
    </source>
</evidence>
<proteinExistence type="inferred from homology"/>
<dbReference type="PANTHER" id="PTHR11691:SF61">
    <property type="entry name" value="INTERFERON-DELTA-4"/>
    <property type="match status" value="1"/>
</dbReference>
<dbReference type="InterPro" id="IPR000471">
    <property type="entry name" value="Interferon_alpha/beta/delta"/>
</dbReference>
<protein>
    <submittedName>
        <fullName evidence="8">Interferon omega-1</fullName>
    </submittedName>
</protein>
<dbReference type="Pfam" id="PF00143">
    <property type="entry name" value="Interferon"/>
    <property type="match status" value="1"/>
</dbReference>
<evidence type="ECO:0000313" key="8">
    <source>
        <dbReference type="EMBL" id="ELK26493.1"/>
    </source>
</evidence>
<evidence type="ECO:0000256" key="1">
    <source>
        <dbReference type="ARBA" id="ARBA00004613"/>
    </source>
</evidence>
<evidence type="ECO:0000256" key="5">
    <source>
        <dbReference type="ARBA" id="ARBA00023157"/>
    </source>
</evidence>
<dbReference type="SMART" id="SM00076">
    <property type="entry name" value="IFabd"/>
    <property type="match status" value="1"/>
</dbReference>
<keyword evidence="3" id="KW-0964">Secreted</keyword>
<dbReference type="EMBL" id="KB111103">
    <property type="protein sequence ID" value="ELK26493.1"/>
    <property type="molecule type" value="Genomic_DNA"/>
</dbReference>
<gene>
    <name evidence="8" type="ORF">MDA_GLEAN10003310</name>
</gene>
<keyword evidence="4 6" id="KW-0051">Antiviral defense</keyword>
<keyword evidence="5" id="KW-1015">Disulfide bond</keyword>
<dbReference type="GO" id="GO:0005126">
    <property type="term" value="F:cytokine receptor binding"/>
    <property type="evidence" value="ECO:0007669"/>
    <property type="project" value="InterPro"/>
</dbReference>
<evidence type="ECO:0000256" key="4">
    <source>
        <dbReference type="ARBA" id="ARBA00023118"/>
    </source>
</evidence>
<evidence type="ECO:0000256" key="3">
    <source>
        <dbReference type="ARBA" id="ARBA00022525"/>
    </source>
</evidence>
<dbReference type="Gene3D" id="1.20.1250.10">
    <property type="match status" value="1"/>
</dbReference>
<dbReference type="Proteomes" id="UP000010556">
    <property type="component" value="Unassembled WGS sequence"/>
</dbReference>
<comment type="similarity">
    <text evidence="6">Belongs to the alpha/beta interferon family.</text>
</comment>
<evidence type="ECO:0000256" key="6">
    <source>
        <dbReference type="RuleBase" id="RU000436"/>
    </source>
</evidence>
<dbReference type="InterPro" id="IPR009079">
    <property type="entry name" value="4_helix_cytokine-like_core"/>
</dbReference>
<dbReference type="GO" id="GO:0005125">
    <property type="term" value="F:cytokine activity"/>
    <property type="evidence" value="ECO:0007669"/>
    <property type="project" value="UniProtKB-KW"/>
</dbReference>
<dbReference type="GO" id="GO:0051607">
    <property type="term" value="P:defense response to virus"/>
    <property type="evidence" value="ECO:0007669"/>
    <property type="project" value="UniProtKB-KW"/>
</dbReference>
<dbReference type="PANTHER" id="PTHR11691">
    <property type="entry name" value="TYPE I INTERFERON"/>
    <property type="match status" value="1"/>
</dbReference>
<dbReference type="AlphaFoldDB" id="L5LLX8"/>
<evidence type="ECO:0000313" key="9">
    <source>
        <dbReference type="Proteomes" id="UP000010556"/>
    </source>
</evidence>
<dbReference type="GO" id="GO:0005615">
    <property type="term" value="C:extracellular space"/>
    <property type="evidence" value="ECO:0007669"/>
    <property type="project" value="UniProtKB-KW"/>
</dbReference>
<dbReference type="eggNOG" id="ENOG502TDM9">
    <property type="taxonomic scope" value="Eukaryota"/>
</dbReference>
<sequence>MMSCCSSCLRFPLELSMAQIALWLVAGVMLCSLPAGSLEEDMHWVDTNDSRRVLILLSQLQRTPLHLCLADRNDFKFPWNLETITQMQKTQRTCFHHLMLLQVFHLFRAQRSLAAWDHTLLSHLLSSLHHSLERLEQREGDTRACPSVGILVRKYFQSIRNYLRGLFCLTLLGTVTHGHLLRGHCAIFNMCRHISLGTAVRSTQVAEGGRLSLNVSFILSQPSPKRSPSQVAACGNLSKPQPFPKAAFPQGEPFGTCSPSHPIAFPKRQLFSKHSLSQNAPFSKTQPFPKGTLFQNAAFPKT</sequence>
<accession>L5LLX8</accession>
<evidence type="ECO:0000256" key="7">
    <source>
        <dbReference type="SAM" id="MobiDB-lite"/>
    </source>
</evidence>
<comment type="subcellular location">
    <subcellularLocation>
        <location evidence="1">Secreted</location>
    </subcellularLocation>
</comment>
<organism evidence="8 9">
    <name type="scientific">Myotis davidii</name>
    <name type="common">David's myotis</name>
    <dbReference type="NCBI Taxonomy" id="225400"/>
    <lineage>
        <taxon>Eukaryota</taxon>
        <taxon>Metazoa</taxon>
        <taxon>Chordata</taxon>
        <taxon>Craniata</taxon>
        <taxon>Vertebrata</taxon>
        <taxon>Euteleostomi</taxon>
        <taxon>Mammalia</taxon>
        <taxon>Eutheria</taxon>
        <taxon>Laurasiatheria</taxon>
        <taxon>Chiroptera</taxon>
        <taxon>Yangochiroptera</taxon>
        <taxon>Vespertilionidae</taxon>
        <taxon>Myotis</taxon>
    </lineage>
</organism>
<keyword evidence="9" id="KW-1185">Reference proteome</keyword>
<name>L5LLX8_MYODS</name>
<feature type="region of interest" description="Disordered" evidence="7">
    <location>
        <begin position="280"/>
        <end position="302"/>
    </location>
</feature>
<reference evidence="9" key="1">
    <citation type="journal article" date="2013" name="Science">
        <title>Comparative analysis of bat genomes provides insight into the evolution of flight and immunity.</title>
        <authorList>
            <person name="Zhang G."/>
            <person name="Cowled C."/>
            <person name="Shi Z."/>
            <person name="Huang Z."/>
            <person name="Bishop-Lilly K.A."/>
            <person name="Fang X."/>
            <person name="Wynne J.W."/>
            <person name="Xiong Z."/>
            <person name="Baker M.L."/>
            <person name="Zhao W."/>
            <person name="Tachedjian M."/>
            <person name="Zhu Y."/>
            <person name="Zhou P."/>
            <person name="Jiang X."/>
            <person name="Ng J."/>
            <person name="Yang L."/>
            <person name="Wu L."/>
            <person name="Xiao J."/>
            <person name="Feng Y."/>
            <person name="Chen Y."/>
            <person name="Sun X."/>
            <person name="Zhang Y."/>
            <person name="Marsh G.A."/>
            <person name="Crameri G."/>
            <person name="Broder C.C."/>
            <person name="Frey K.G."/>
            <person name="Wang L.F."/>
            <person name="Wang J."/>
        </authorList>
    </citation>
    <scope>NUCLEOTIDE SEQUENCE [LARGE SCALE GENOMIC DNA]</scope>
</reference>
<keyword evidence="2 6" id="KW-0202">Cytokine</keyword>
<dbReference type="SUPFAM" id="SSF47266">
    <property type="entry name" value="4-helical cytokines"/>
    <property type="match status" value="1"/>
</dbReference>
<dbReference type="PRINTS" id="PR00266">
    <property type="entry name" value="INTERFERONAB"/>
</dbReference>